<keyword evidence="1" id="KW-1133">Transmembrane helix</keyword>
<keyword evidence="1" id="KW-0812">Transmembrane</keyword>
<dbReference type="RefSeq" id="WP_206291375.1">
    <property type="nucleotide sequence ID" value="NZ_CP063458.1"/>
</dbReference>
<dbReference type="AlphaFoldDB" id="A0A7M2WSF8"/>
<protein>
    <submittedName>
        <fullName evidence="2">Uncharacterized protein</fullName>
    </submittedName>
</protein>
<proteinExistence type="predicted"/>
<accession>A0A7M2WSF8</accession>
<dbReference type="KEGG" id="hbs:IPV69_19385"/>
<sequence>MLIRRCRVSLRRLRRRLAGDSGALSTEYMLIMVFVVLPIAFLMPMFLKMINTYGTRVTSLMRSPFP</sequence>
<keyword evidence="3" id="KW-1185">Reference proteome</keyword>
<name>A0A7M2WSF8_9BACT</name>
<evidence type="ECO:0000256" key="1">
    <source>
        <dbReference type="SAM" id="Phobius"/>
    </source>
</evidence>
<organism evidence="2 3">
    <name type="scientific">Humisphaera borealis</name>
    <dbReference type="NCBI Taxonomy" id="2807512"/>
    <lineage>
        <taxon>Bacteria</taxon>
        <taxon>Pseudomonadati</taxon>
        <taxon>Planctomycetota</taxon>
        <taxon>Phycisphaerae</taxon>
        <taxon>Tepidisphaerales</taxon>
        <taxon>Tepidisphaeraceae</taxon>
        <taxon>Humisphaera</taxon>
    </lineage>
</organism>
<reference evidence="2 3" key="1">
    <citation type="submission" date="2020-10" db="EMBL/GenBank/DDBJ databases">
        <title>Wide distribution of Phycisphaera-like planctomycetes from WD2101 soil group in peatlands and genome analysis of the first cultivated representative.</title>
        <authorList>
            <person name="Dedysh S.N."/>
            <person name="Beletsky A.V."/>
            <person name="Ivanova A."/>
            <person name="Kulichevskaya I.S."/>
            <person name="Suzina N.E."/>
            <person name="Philippov D.A."/>
            <person name="Rakitin A.L."/>
            <person name="Mardanov A.V."/>
            <person name="Ravin N.V."/>
        </authorList>
    </citation>
    <scope>NUCLEOTIDE SEQUENCE [LARGE SCALE GENOMIC DNA]</scope>
    <source>
        <strain evidence="2 3">M1803</strain>
    </source>
</reference>
<evidence type="ECO:0000313" key="2">
    <source>
        <dbReference type="EMBL" id="QOV88396.1"/>
    </source>
</evidence>
<dbReference type="EMBL" id="CP063458">
    <property type="protein sequence ID" value="QOV88396.1"/>
    <property type="molecule type" value="Genomic_DNA"/>
</dbReference>
<dbReference type="Proteomes" id="UP000593765">
    <property type="component" value="Chromosome"/>
</dbReference>
<gene>
    <name evidence="2" type="ORF">IPV69_19385</name>
</gene>
<keyword evidence="1" id="KW-0472">Membrane</keyword>
<feature type="transmembrane region" description="Helical" evidence="1">
    <location>
        <begin position="21"/>
        <end position="47"/>
    </location>
</feature>
<evidence type="ECO:0000313" key="3">
    <source>
        <dbReference type="Proteomes" id="UP000593765"/>
    </source>
</evidence>